<dbReference type="Proteomes" id="UP000324222">
    <property type="component" value="Unassembled WGS sequence"/>
</dbReference>
<dbReference type="OrthoDB" id="6407151at2759"/>
<evidence type="ECO:0000313" key="1">
    <source>
        <dbReference type="EMBL" id="MPC15569.1"/>
    </source>
</evidence>
<dbReference type="AlphaFoldDB" id="A0A5B7D1K8"/>
<accession>A0A5B7D1K8</accession>
<reference evidence="1 2" key="1">
    <citation type="submission" date="2019-05" db="EMBL/GenBank/DDBJ databases">
        <title>Another draft genome of Portunus trituberculatus and its Hox gene families provides insights of decapod evolution.</title>
        <authorList>
            <person name="Jeong J.-H."/>
            <person name="Song I."/>
            <person name="Kim S."/>
            <person name="Choi T."/>
            <person name="Kim D."/>
            <person name="Ryu S."/>
            <person name="Kim W."/>
        </authorList>
    </citation>
    <scope>NUCLEOTIDE SEQUENCE [LARGE SCALE GENOMIC DNA]</scope>
    <source>
        <tissue evidence="1">Muscle</tissue>
    </source>
</reference>
<keyword evidence="2" id="KW-1185">Reference proteome</keyword>
<sequence>MKVAVVCVSSLPRARRDSTPEEYELPANATAILRRGIRTGFVKLFVASSELEWMSDTLFTASGITKFTAVYKTDLLEH</sequence>
<name>A0A5B7D1K8_PORTR</name>
<organism evidence="1 2">
    <name type="scientific">Portunus trituberculatus</name>
    <name type="common">Swimming crab</name>
    <name type="synonym">Neptunus trituberculatus</name>
    <dbReference type="NCBI Taxonomy" id="210409"/>
    <lineage>
        <taxon>Eukaryota</taxon>
        <taxon>Metazoa</taxon>
        <taxon>Ecdysozoa</taxon>
        <taxon>Arthropoda</taxon>
        <taxon>Crustacea</taxon>
        <taxon>Multicrustacea</taxon>
        <taxon>Malacostraca</taxon>
        <taxon>Eumalacostraca</taxon>
        <taxon>Eucarida</taxon>
        <taxon>Decapoda</taxon>
        <taxon>Pleocyemata</taxon>
        <taxon>Brachyura</taxon>
        <taxon>Eubrachyura</taxon>
        <taxon>Portunoidea</taxon>
        <taxon>Portunidae</taxon>
        <taxon>Portuninae</taxon>
        <taxon>Portunus</taxon>
    </lineage>
</organism>
<comment type="caution">
    <text evidence="1">The sequence shown here is derived from an EMBL/GenBank/DDBJ whole genome shotgun (WGS) entry which is preliminary data.</text>
</comment>
<gene>
    <name evidence="1" type="ORF">E2C01_008367</name>
</gene>
<dbReference type="EMBL" id="VSRR010000437">
    <property type="protein sequence ID" value="MPC15569.1"/>
    <property type="molecule type" value="Genomic_DNA"/>
</dbReference>
<proteinExistence type="predicted"/>
<evidence type="ECO:0000313" key="2">
    <source>
        <dbReference type="Proteomes" id="UP000324222"/>
    </source>
</evidence>
<protein>
    <submittedName>
        <fullName evidence="1">Uncharacterized protein</fullName>
    </submittedName>
</protein>